<evidence type="ECO:0000259" key="3">
    <source>
        <dbReference type="Pfam" id="PF00931"/>
    </source>
</evidence>
<dbReference type="Gene3D" id="3.40.50.300">
    <property type="entry name" value="P-loop containing nucleotide triphosphate hydrolases"/>
    <property type="match status" value="1"/>
</dbReference>
<name>A0A6P5YU94_DURZI</name>
<keyword evidence="1" id="KW-0677">Repeat</keyword>
<dbReference type="PANTHER" id="PTHR36766:SF45">
    <property type="entry name" value="NB-ARC DOMAIN-CONTAINING PROTEIN"/>
    <property type="match status" value="1"/>
</dbReference>
<dbReference type="Proteomes" id="UP000515121">
    <property type="component" value="Unplaced"/>
</dbReference>
<dbReference type="InterPro" id="IPR027417">
    <property type="entry name" value="P-loop_NTPase"/>
</dbReference>
<feature type="domain" description="Disease resistance R13L4/SHOC-2-like LRR" evidence="5">
    <location>
        <begin position="485"/>
        <end position="695"/>
    </location>
</feature>
<dbReference type="Pfam" id="PF23598">
    <property type="entry name" value="LRR_14"/>
    <property type="match status" value="1"/>
</dbReference>
<dbReference type="InterPro" id="IPR055414">
    <property type="entry name" value="LRR_R13L4/SHOC2-like"/>
</dbReference>
<dbReference type="InterPro" id="IPR036388">
    <property type="entry name" value="WH-like_DNA-bd_sf"/>
</dbReference>
<dbReference type="SUPFAM" id="SSF52058">
    <property type="entry name" value="L domain-like"/>
    <property type="match status" value="1"/>
</dbReference>
<dbReference type="InterPro" id="IPR058922">
    <property type="entry name" value="WHD_DRP"/>
</dbReference>
<keyword evidence="6" id="KW-1185">Reference proteome</keyword>
<dbReference type="Pfam" id="PF23559">
    <property type="entry name" value="WHD_DRP"/>
    <property type="match status" value="1"/>
</dbReference>
<dbReference type="OrthoDB" id="944490at2759"/>
<dbReference type="GO" id="GO:0043531">
    <property type="term" value="F:ADP binding"/>
    <property type="evidence" value="ECO:0007669"/>
    <property type="project" value="InterPro"/>
</dbReference>
<dbReference type="InterPro" id="IPR042197">
    <property type="entry name" value="Apaf_helical"/>
</dbReference>
<dbReference type="FunFam" id="3.40.50.300:FF:001091">
    <property type="entry name" value="Probable disease resistance protein At1g61300"/>
    <property type="match status" value="1"/>
</dbReference>
<evidence type="ECO:0000313" key="6">
    <source>
        <dbReference type="Proteomes" id="UP000515121"/>
    </source>
</evidence>
<sequence>MEDVLDDWKTAVQQLQTADRGVETSTTSVRKRKVCPFASCFSFGSKVVRRHEIATRIKDINEELEQIVKDKDKFELVKREIIKLPKLPESTSFVDVSKLCGRDGEKEDIIRRLLCGTSEEEEGISIPTITIVGMGGIGKTALGQLIYSDPRIQTHFDKKIWVCVSDPFDLSQIARAILEGLDSTISLQNTTPLQTLLSKINENIKDKKFFLVLDDVWKDHGQDWEQLKATFQSVMLGSRILVTSRKDSVAKHLESSHVFHLDLLSEEICWLILSQKAFTGRNQIGRENLEDIGREIAKKCKGLPLAAITLGGLLQDKLRSEEWENVLNSEIWKLDFARQYIYAPLLLSYFDLPSAIRRCFLYCAIFPKDYVISNDELVQHWMAQGYLNSDDNLGAELTGKDYFKCLASRSLFQDFAKDANGDIICCKMHDIVHDFVQFLTKCGFVTEKIVEDLTLDLSSKKPRHLRLVIENCSSSPMSIYGIEKLRSLVAVCHGFDKIASEASHNLLSKSKHLRLLELCSFCLDAKGIARDMGNWIHLRYLCLKLCYGIEILPEPVCELPNLQSLNIENCFDLKKLPVGIEKLINLRYLCTEGCFELTYYPKGISNLTSLMRLSNIKLRADCNDADRFSIGDLENLDLLGGNLCVELQGNSIDREEAKRAKLHKKTHLKRMEIWICSPHIKKEEVVQALNPPSNLPVVLLDYEKCA</sequence>
<dbReference type="Pfam" id="PF00931">
    <property type="entry name" value="NB-ARC"/>
    <property type="match status" value="1"/>
</dbReference>
<dbReference type="FunFam" id="1.10.10.10:FF:000322">
    <property type="entry name" value="Probable disease resistance protein At1g63360"/>
    <property type="match status" value="1"/>
</dbReference>
<dbReference type="SUPFAM" id="SSF52540">
    <property type="entry name" value="P-loop containing nucleoside triphosphate hydrolases"/>
    <property type="match status" value="1"/>
</dbReference>
<dbReference type="GeneID" id="111294635"/>
<proteinExistence type="predicted"/>
<reference evidence="7" key="1">
    <citation type="submission" date="2025-08" db="UniProtKB">
        <authorList>
            <consortium name="RefSeq"/>
        </authorList>
    </citation>
    <scope>IDENTIFICATION</scope>
    <source>
        <tissue evidence="7">Fruit stalk</tissue>
    </source>
</reference>
<dbReference type="RefSeq" id="XP_022743790.1">
    <property type="nucleotide sequence ID" value="XM_022888055.1"/>
</dbReference>
<protein>
    <submittedName>
        <fullName evidence="7">Disease resistance protein RGA3</fullName>
    </submittedName>
</protein>
<organism evidence="6 7">
    <name type="scientific">Durio zibethinus</name>
    <name type="common">Durian</name>
    <dbReference type="NCBI Taxonomy" id="66656"/>
    <lineage>
        <taxon>Eukaryota</taxon>
        <taxon>Viridiplantae</taxon>
        <taxon>Streptophyta</taxon>
        <taxon>Embryophyta</taxon>
        <taxon>Tracheophyta</taxon>
        <taxon>Spermatophyta</taxon>
        <taxon>Magnoliopsida</taxon>
        <taxon>eudicotyledons</taxon>
        <taxon>Gunneridae</taxon>
        <taxon>Pentapetalae</taxon>
        <taxon>rosids</taxon>
        <taxon>malvids</taxon>
        <taxon>Malvales</taxon>
        <taxon>Malvaceae</taxon>
        <taxon>Helicteroideae</taxon>
        <taxon>Durio</taxon>
    </lineage>
</organism>
<evidence type="ECO:0000256" key="1">
    <source>
        <dbReference type="ARBA" id="ARBA00022737"/>
    </source>
</evidence>
<evidence type="ECO:0000313" key="7">
    <source>
        <dbReference type="RefSeq" id="XP_022743790.1"/>
    </source>
</evidence>
<dbReference type="PANTHER" id="PTHR36766">
    <property type="entry name" value="PLANT BROAD-SPECTRUM MILDEW RESISTANCE PROTEIN RPW8"/>
    <property type="match status" value="1"/>
</dbReference>
<dbReference type="AlphaFoldDB" id="A0A6P5YU94"/>
<evidence type="ECO:0000259" key="4">
    <source>
        <dbReference type="Pfam" id="PF23559"/>
    </source>
</evidence>
<dbReference type="Gene3D" id="1.10.10.10">
    <property type="entry name" value="Winged helix-like DNA-binding domain superfamily/Winged helix DNA-binding domain"/>
    <property type="match status" value="1"/>
</dbReference>
<feature type="domain" description="Disease resistance protein winged helix" evidence="4">
    <location>
        <begin position="365"/>
        <end position="436"/>
    </location>
</feature>
<evidence type="ECO:0000256" key="2">
    <source>
        <dbReference type="ARBA" id="ARBA00022821"/>
    </source>
</evidence>
<dbReference type="InterPro" id="IPR032675">
    <property type="entry name" value="LRR_dom_sf"/>
</dbReference>
<keyword evidence="2" id="KW-0611">Plant defense</keyword>
<dbReference type="KEGG" id="dzi:111294635"/>
<dbReference type="PRINTS" id="PR00364">
    <property type="entry name" value="DISEASERSIST"/>
</dbReference>
<dbReference type="InterPro" id="IPR002182">
    <property type="entry name" value="NB-ARC"/>
</dbReference>
<dbReference type="Gene3D" id="1.10.8.430">
    <property type="entry name" value="Helical domain of apoptotic protease-activating factors"/>
    <property type="match status" value="1"/>
</dbReference>
<accession>A0A6P5YU94</accession>
<gene>
    <name evidence="7" type="primary">LOC111294635</name>
</gene>
<dbReference type="Gene3D" id="3.80.10.10">
    <property type="entry name" value="Ribonuclease Inhibitor"/>
    <property type="match status" value="1"/>
</dbReference>
<evidence type="ECO:0000259" key="5">
    <source>
        <dbReference type="Pfam" id="PF23598"/>
    </source>
</evidence>
<feature type="domain" description="NB-ARC" evidence="3">
    <location>
        <begin position="121"/>
        <end position="281"/>
    </location>
</feature>
<dbReference type="GO" id="GO:0006952">
    <property type="term" value="P:defense response"/>
    <property type="evidence" value="ECO:0007669"/>
    <property type="project" value="UniProtKB-KW"/>
</dbReference>